<sequence>MWSYHLRAAREQNLSLSLSGLIWIHTRYKEVNDMYELFKTKAEAVGAEVHRFKTKADALDFIVSFLKDEGVSDAPKGYALWAEGPFLDGVDRTSLQAKAPGLKFQVTRELAADSLVGISEAGYALTDTGSLVTDQTAIVQRLVSTLPVIHVAIIGTDRILDGKPAVFAKINPSNSRYIAFITGPSRTADIERVLTIGVHGPKRLVIVFVDDLEGAN</sequence>
<evidence type="ECO:0000259" key="1">
    <source>
        <dbReference type="Pfam" id="PF02589"/>
    </source>
</evidence>
<dbReference type="InterPro" id="IPR003741">
    <property type="entry name" value="LUD_dom"/>
</dbReference>
<dbReference type="PANTHER" id="PTHR43682:SF1">
    <property type="entry name" value="LACTATE UTILIZATION PROTEIN C"/>
    <property type="match status" value="1"/>
</dbReference>
<dbReference type="Pfam" id="PF02589">
    <property type="entry name" value="LUD_dom"/>
    <property type="match status" value="1"/>
</dbReference>
<feature type="domain" description="LUD" evidence="1">
    <location>
        <begin position="36"/>
        <end position="209"/>
    </location>
</feature>
<dbReference type="HOGENOM" id="CLU_090664_1_3_7"/>
<dbReference type="EMBL" id="CP000482">
    <property type="protein sequence ID" value="ABL00730.1"/>
    <property type="molecule type" value="Genomic_DNA"/>
</dbReference>
<dbReference type="PANTHER" id="PTHR43682">
    <property type="entry name" value="LACTATE UTILIZATION PROTEIN C"/>
    <property type="match status" value="1"/>
</dbReference>
<proteinExistence type="predicted"/>
<dbReference type="eggNOG" id="COG1556">
    <property type="taxonomic scope" value="Bacteria"/>
</dbReference>
<dbReference type="KEGG" id="ppd:Ppro_3136"/>
<dbReference type="SUPFAM" id="SSF100950">
    <property type="entry name" value="NagB/RpiA/CoA transferase-like"/>
    <property type="match status" value="1"/>
</dbReference>
<dbReference type="Proteomes" id="UP000006732">
    <property type="component" value="Chromosome"/>
</dbReference>
<keyword evidence="3" id="KW-1185">Reference proteome</keyword>
<dbReference type="InterPro" id="IPR037171">
    <property type="entry name" value="NagB/RpiA_transferase-like"/>
</dbReference>
<name>A1ATQ9_PELPD</name>
<organism evidence="2 3">
    <name type="scientific">Pelobacter propionicus (strain DSM 2379 / NBRC 103807 / OttBd1)</name>
    <dbReference type="NCBI Taxonomy" id="338966"/>
    <lineage>
        <taxon>Bacteria</taxon>
        <taxon>Pseudomonadati</taxon>
        <taxon>Thermodesulfobacteriota</taxon>
        <taxon>Desulfuromonadia</taxon>
        <taxon>Desulfuromonadales</taxon>
        <taxon>Desulfuromonadaceae</taxon>
        <taxon>Pelobacter</taxon>
    </lineage>
</organism>
<accession>A1ATQ9</accession>
<protein>
    <recommendedName>
        <fullName evidence="1">LUD domain-containing protein</fullName>
    </recommendedName>
</protein>
<evidence type="ECO:0000313" key="2">
    <source>
        <dbReference type="EMBL" id="ABL00730.1"/>
    </source>
</evidence>
<evidence type="ECO:0000313" key="3">
    <source>
        <dbReference type="Proteomes" id="UP000006732"/>
    </source>
</evidence>
<dbReference type="InterPro" id="IPR024185">
    <property type="entry name" value="FTHF_cligase-like_sf"/>
</dbReference>
<gene>
    <name evidence="2" type="ordered locus">Ppro_3136</name>
</gene>
<dbReference type="STRING" id="338966.Ppro_3136"/>
<reference evidence="2 3" key="1">
    <citation type="submission" date="2006-10" db="EMBL/GenBank/DDBJ databases">
        <title>Complete sequence of chromosome of Pelobacter propionicus DSM 2379.</title>
        <authorList>
            <consortium name="US DOE Joint Genome Institute"/>
            <person name="Copeland A."/>
            <person name="Lucas S."/>
            <person name="Lapidus A."/>
            <person name="Barry K."/>
            <person name="Detter J.C."/>
            <person name="Glavina del Rio T."/>
            <person name="Hammon N."/>
            <person name="Israni S."/>
            <person name="Dalin E."/>
            <person name="Tice H."/>
            <person name="Pitluck S."/>
            <person name="Saunders E."/>
            <person name="Brettin T."/>
            <person name="Bruce D."/>
            <person name="Han C."/>
            <person name="Tapia R."/>
            <person name="Schmutz J."/>
            <person name="Larimer F."/>
            <person name="Land M."/>
            <person name="Hauser L."/>
            <person name="Kyrpides N."/>
            <person name="Kim E."/>
            <person name="Lovley D."/>
            <person name="Richardson P."/>
        </authorList>
    </citation>
    <scope>NUCLEOTIDE SEQUENCE [LARGE SCALE GENOMIC DNA]</scope>
    <source>
        <strain evidence="3">DSM 2379 / NBRC 103807 / OttBd1</strain>
    </source>
</reference>
<dbReference type="Gene3D" id="3.40.50.10420">
    <property type="entry name" value="NagB/RpiA/CoA transferase-like"/>
    <property type="match status" value="1"/>
</dbReference>
<dbReference type="AlphaFoldDB" id="A1ATQ9"/>